<reference evidence="1 2" key="1">
    <citation type="submission" date="2017-06" db="EMBL/GenBank/DDBJ databases">
        <title>A platform for efficient transgenesis in Macrostomum lignano, a flatworm model organism for stem cell research.</title>
        <authorList>
            <person name="Berezikov E."/>
        </authorList>
    </citation>
    <scope>NUCLEOTIDE SEQUENCE [LARGE SCALE GENOMIC DNA]</scope>
    <source>
        <strain evidence="1">DV1</strain>
        <tissue evidence="1">Whole organism</tissue>
    </source>
</reference>
<evidence type="ECO:0000313" key="1">
    <source>
        <dbReference type="EMBL" id="PAA66016.1"/>
    </source>
</evidence>
<dbReference type="EMBL" id="NIVC01001597">
    <property type="protein sequence ID" value="PAA66016.1"/>
    <property type="molecule type" value="Genomic_DNA"/>
</dbReference>
<gene>
    <name evidence="1" type="ORF">BOX15_Mlig019601g1</name>
</gene>
<feature type="non-terminal residue" evidence="1">
    <location>
        <position position="1"/>
    </location>
</feature>
<dbReference type="STRING" id="282301.A0A267EX29"/>
<dbReference type="OrthoDB" id="6250729at2759"/>
<dbReference type="Proteomes" id="UP000215902">
    <property type="component" value="Unassembled WGS sequence"/>
</dbReference>
<sequence length="82" mass="9056">LVRRRIAEAESALRREQQRRLAEAGALRQVPFLDSVVNWLSPLAKDPAKDSGGAAFSLQSGRLTSTELTYKYKMQVNGGPNL</sequence>
<protein>
    <submittedName>
        <fullName evidence="1">Uncharacterized protein</fullName>
    </submittedName>
</protein>
<comment type="caution">
    <text evidence="1">The sequence shown here is derived from an EMBL/GenBank/DDBJ whole genome shotgun (WGS) entry which is preliminary data.</text>
</comment>
<name>A0A267EX29_9PLAT</name>
<organism evidence="1 2">
    <name type="scientific">Macrostomum lignano</name>
    <dbReference type="NCBI Taxonomy" id="282301"/>
    <lineage>
        <taxon>Eukaryota</taxon>
        <taxon>Metazoa</taxon>
        <taxon>Spiralia</taxon>
        <taxon>Lophotrochozoa</taxon>
        <taxon>Platyhelminthes</taxon>
        <taxon>Rhabditophora</taxon>
        <taxon>Macrostomorpha</taxon>
        <taxon>Macrostomida</taxon>
        <taxon>Macrostomidae</taxon>
        <taxon>Macrostomum</taxon>
    </lineage>
</organism>
<accession>A0A267EX29</accession>
<keyword evidence="2" id="KW-1185">Reference proteome</keyword>
<evidence type="ECO:0000313" key="2">
    <source>
        <dbReference type="Proteomes" id="UP000215902"/>
    </source>
</evidence>
<dbReference type="AlphaFoldDB" id="A0A267EX29"/>
<proteinExistence type="predicted"/>